<comment type="subcellular location">
    <subcellularLocation>
        <location evidence="1">Nucleus</location>
    </subcellularLocation>
</comment>
<evidence type="ECO:0000256" key="9">
    <source>
        <dbReference type="ARBA" id="ARBA00023163"/>
    </source>
</evidence>
<feature type="region of interest" description="Disordered" evidence="15">
    <location>
        <begin position="1575"/>
        <end position="1612"/>
    </location>
</feature>
<gene>
    <name evidence="17" type="ORF">UY3_01031</name>
</gene>
<comment type="similarity">
    <text evidence="2">Belongs to the TFIIB family.</text>
</comment>
<evidence type="ECO:0000256" key="8">
    <source>
        <dbReference type="ARBA" id="ARBA00023159"/>
    </source>
</evidence>
<evidence type="ECO:0000256" key="13">
    <source>
        <dbReference type="ARBA" id="ARBA00045875"/>
    </source>
</evidence>
<evidence type="ECO:0000313" key="17">
    <source>
        <dbReference type="EMBL" id="EMP41735.1"/>
    </source>
</evidence>
<dbReference type="SUPFAM" id="SSF47954">
    <property type="entry name" value="Cyclin-like"/>
    <property type="match status" value="1"/>
</dbReference>
<evidence type="ECO:0000313" key="18">
    <source>
        <dbReference type="Proteomes" id="UP000031443"/>
    </source>
</evidence>
<dbReference type="EMBL" id="KB485296">
    <property type="protein sequence ID" value="EMP41735.1"/>
    <property type="molecule type" value="Genomic_DNA"/>
</dbReference>
<dbReference type="InterPro" id="IPR013137">
    <property type="entry name" value="Znf_TFIIB"/>
</dbReference>
<sequence>WYTLHSKPGKKEKERGEIEVDIQFMRSNMTASMFDLSMKDKSRSPFGKLKGKLKGKRANGLPDTASAIIPSITHSPADSEEESSEKEKKKFKIKTLFSKPGLQKTSLSQSMSVLPAFQPVTEKVRLKPGDFQSNWGEDDDKSFPPNSETEDNSLHVPVLMAHKRTASADNKQLNEITSSNTKKEGLSLFSGLKSKNDPTPRSNVCINGNHVYQKESETKKETMPKDNTPSSSPQTFRKNQPSESEENLSSKSTKEHEKTGRVSPSRGLSGSPSLESFKSMTLPSYKLLSGGDLVGNSASLSLETAKEETKEDKNQENKKSLLSLVTGRKEVVKNNDVENMSDMTLKEREAKLLEEKKNEKDVKPVEIPKDYNQESTPKNSNTADVPRNKKSHNPFDESLMDEQKPEKSAASARTIQTKAVKPRLGMSSEDETEATLPTSVPDSFPAFLSAHHSSNDNNPFTSKVGQKFKAQNSGSPLPPSLISGQCSNDNNPFISDWGQESKAQDSESFTSPLLYFPHPPATLGHISSHLLSTPHSIDNNPFVSKLGQESKVQDFKSFTSPPSFSLPSAVSSKSCCSFAINFADSEHPAFVSSEESQNESLTNDTNTVSNSLGSLSESPPLPVYERVGQTPKKQCDAKEVQIVSPDNKNNRGFKKSVTFHLDELENTDSSRNHAEALDREPRERWHPDQREEMFATDPTVIEKRRGFASVLGMECYPSSKLCDESRNSVQNNESTVQGDVETSSTSAETWMKDSKGLTSLSKSNYSLSPGNAVVQPSSAESKLNEEQELCSGKKIKHSLKMEEFGLTLESKVTHAIKSDSSVQVELPKPTPRVHTLLPKDLNKSEDVTELNPLFAKPKPIRRNAVKLNKCAPVSLTGRLKDEELLTSSDSTMSGSEFVFHRENPMNPHENPACDSLLKTATLSTTHHLDRDDSNNGHLKHKICGHDDSLFDSGTDLKSAISITGDQSRTHVGLPVIPEVGSDDELLENYQKNNEMTEICKSFPNTENQCVDSLSVTEEEKLSSDMSSTDRASILLQKGEGGPSKSSKLNSVVDIHSASSKTSESGFDMLSYPSEHGCVVEEQEPKESSSIKESRKSDFFEPSEKSVSFTSLSSSSQLSPSSSSLQSGACNNSRAESVKKPPAESFNHKVENAGKKKVLQAWVSPSETLPNQTQQSGGSVSVKHRPHPVKPMNTTANKLQTKNLTTTTKMDENWTESNRKKYDPSDPAYAYAQLTHDELIQLVLRQKDTITKRDLQDCKMSGQRKCPDCGSCEIVEDAHYAQNQLVCAACGFVLTEGLLTTTFQDEEHLQEVTYSRSTGQNEQLSRCKQRGIKRVQDLCKVLYLPAVFEETALSYFQRAIEHPSFHLVSLEKKEILVGCCVFVTCRQRNWPLTMGTICSLLYADKELFASVYLCVLKELELDVPALSLTDLVKTHLNSFKLFQSSASIPAKFAEDKEKMVARTIQIVELASETWLVTGRHPVPIVTAAAYLAWQSLQPVGRLTCTFPRFCKLAGTDLPPPAHLRLKELNDILLRMASQLAWLRVLNVDKKTVVKHIGDLLQHRHFLLRSSFSSGDTEDQSATAAGDGSECSPQAEGGLTQAEGCHPGGKQKCSSVQRPLLPPCLINPRKRLRTVPLSPSDQAITGDEAISDSEIEQYLRSQEEMQELSKAQAWH</sequence>
<feature type="region of interest" description="Disordered" evidence="15">
    <location>
        <begin position="590"/>
        <end position="621"/>
    </location>
</feature>
<keyword evidence="3" id="KW-0479">Metal-binding</keyword>
<dbReference type="Pfam" id="PF21886">
    <property type="entry name" value="BRF2-like_C_cyclin_rpt"/>
    <property type="match status" value="1"/>
</dbReference>
<feature type="region of interest" description="Disordered" evidence="15">
    <location>
        <begin position="45"/>
        <end position="90"/>
    </location>
</feature>
<evidence type="ECO:0000259" key="16">
    <source>
        <dbReference type="PROSITE" id="PS51134"/>
    </source>
</evidence>
<dbReference type="FunFam" id="2.20.25.10:FF:000014">
    <property type="entry name" value="Transcription factor IIIB 50 kDa subunit"/>
    <property type="match status" value="1"/>
</dbReference>
<feature type="compositionally biased region" description="Basic and acidic residues" evidence="15">
    <location>
        <begin position="327"/>
        <end position="336"/>
    </location>
</feature>
<dbReference type="STRING" id="8469.M7C0R7"/>
<feature type="region of interest" description="Disordered" evidence="15">
    <location>
        <begin position="454"/>
        <end position="477"/>
    </location>
</feature>
<dbReference type="FunFam" id="1.10.472.10:FF:000046">
    <property type="entry name" value="Transcription factor IIIB 50 kDa subunit"/>
    <property type="match status" value="1"/>
</dbReference>
<dbReference type="InterPro" id="IPR036915">
    <property type="entry name" value="Cyclin-like_sf"/>
</dbReference>
<keyword evidence="18" id="KW-1185">Reference proteome</keyword>
<feature type="region of interest" description="Disordered" evidence="15">
    <location>
        <begin position="304"/>
        <end position="440"/>
    </location>
</feature>
<evidence type="ECO:0000256" key="1">
    <source>
        <dbReference type="ARBA" id="ARBA00004123"/>
    </source>
</evidence>
<feature type="compositionally biased region" description="Polar residues" evidence="15">
    <location>
        <begin position="197"/>
        <end position="206"/>
    </location>
</feature>
<dbReference type="GO" id="GO:0031267">
    <property type="term" value="F:small GTPase binding"/>
    <property type="evidence" value="ECO:0007669"/>
    <property type="project" value="InterPro"/>
</dbReference>
<feature type="compositionally biased region" description="Basic and acidic residues" evidence="15">
    <location>
        <begin position="1135"/>
        <end position="1151"/>
    </location>
</feature>
<reference evidence="18" key="1">
    <citation type="journal article" date="2013" name="Nat. Genet.">
        <title>The draft genomes of soft-shell turtle and green sea turtle yield insights into the development and evolution of the turtle-specific body plan.</title>
        <authorList>
            <person name="Wang Z."/>
            <person name="Pascual-Anaya J."/>
            <person name="Zadissa A."/>
            <person name="Li W."/>
            <person name="Niimura Y."/>
            <person name="Huang Z."/>
            <person name="Li C."/>
            <person name="White S."/>
            <person name="Xiong Z."/>
            <person name="Fang D."/>
            <person name="Wang B."/>
            <person name="Ming Y."/>
            <person name="Chen Y."/>
            <person name="Zheng Y."/>
            <person name="Kuraku S."/>
            <person name="Pignatelli M."/>
            <person name="Herrero J."/>
            <person name="Beal K."/>
            <person name="Nozawa M."/>
            <person name="Li Q."/>
            <person name="Wang J."/>
            <person name="Zhang H."/>
            <person name="Yu L."/>
            <person name="Shigenobu S."/>
            <person name="Wang J."/>
            <person name="Liu J."/>
            <person name="Flicek P."/>
            <person name="Searle S."/>
            <person name="Wang J."/>
            <person name="Kuratani S."/>
            <person name="Yin Y."/>
            <person name="Aken B."/>
            <person name="Zhang G."/>
            <person name="Irie N."/>
        </authorList>
    </citation>
    <scope>NUCLEOTIDE SEQUENCE [LARGE SCALE GENOMIC DNA]</scope>
</reference>
<feature type="region of interest" description="Disordered" evidence="15">
    <location>
        <begin position="125"/>
        <end position="277"/>
    </location>
</feature>
<protein>
    <recommendedName>
        <fullName evidence="11">Transcription factor IIIB 50 kDa subunit</fullName>
    </recommendedName>
    <alternativeName>
        <fullName evidence="12">B-related factor 2</fullName>
    </alternativeName>
</protein>
<feature type="domain" description="TFIIB-type" evidence="16">
    <location>
        <begin position="1261"/>
        <end position="1294"/>
    </location>
</feature>
<organism evidence="17 18">
    <name type="scientific">Chelonia mydas</name>
    <name type="common">Green sea-turtle</name>
    <name type="synonym">Chelonia agassizi</name>
    <dbReference type="NCBI Taxonomy" id="8469"/>
    <lineage>
        <taxon>Eukaryota</taxon>
        <taxon>Metazoa</taxon>
        <taxon>Chordata</taxon>
        <taxon>Craniata</taxon>
        <taxon>Vertebrata</taxon>
        <taxon>Euteleostomi</taxon>
        <taxon>Archelosauria</taxon>
        <taxon>Testudinata</taxon>
        <taxon>Testudines</taxon>
        <taxon>Cryptodira</taxon>
        <taxon>Durocryptodira</taxon>
        <taxon>Americhelydia</taxon>
        <taxon>Chelonioidea</taxon>
        <taxon>Cheloniidae</taxon>
        <taxon>Chelonia</taxon>
    </lineage>
</organism>
<dbReference type="Gene3D" id="1.10.472.10">
    <property type="entry name" value="Cyclin-like"/>
    <property type="match status" value="1"/>
</dbReference>
<evidence type="ECO:0000256" key="12">
    <source>
        <dbReference type="ARBA" id="ARBA00042630"/>
    </source>
</evidence>
<feature type="compositionally biased region" description="Polar residues" evidence="15">
    <location>
        <begin position="225"/>
        <end position="251"/>
    </location>
</feature>
<keyword evidence="5 14" id="KW-0863">Zinc-finger</keyword>
<evidence type="ECO:0000256" key="3">
    <source>
        <dbReference type="ARBA" id="ARBA00022723"/>
    </source>
</evidence>
<dbReference type="Proteomes" id="UP000031443">
    <property type="component" value="Unassembled WGS sequence"/>
</dbReference>
<evidence type="ECO:0000256" key="4">
    <source>
        <dbReference type="ARBA" id="ARBA00022737"/>
    </source>
</evidence>
<dbReference type="GO" id="GO:0005634">
    <property type="term" value="C:nucleus"/>
    <property type="evidence" value="ECO:0007669"/>
    <property type="project" value="UniProtKB-SubCell"/>
</dbReference>
<dbReference type="eggNOG" id="KOG1598">
    <property type="taxonomic scope" value="Eukaryota"/>
</dbReference>
<feature type="compositionally biased region" description="Basic and acidic residues" evidence="15">
    <location>
        <begin position="304"/>
        <end position="319"/>
    </location>
</feature>
<feature type="compositionally biased region" description="Polar residues" evidence="15">
    <location>
        <begin position="167"/>
        <end position="180"/>
    </location>
</feature>
<dbReference type="InterPro" id="IPR054078">
    <property type="entry name" value="BRF2-like_C"/>
</dbReference>
<evidence type="ECO:0000256" key="11">
    <source>
        <dbReference type="ARBA" id="ARBA00039848"/>
    </source>
</evidence>
<feature type="compositionally biased region" description="Polar residues" evidence="15">
    <location>
        <begin position="593"/>
        <end position="608"/>
    </location>
</feature>
<feature type="region of interest" description="Disordered" evidence="15">
    <location>
        <begin position="1165"/>
        <end position="1193"/>
    </location>
</feature>
<dbReference type="InterPro" id="IPR037789">
    <property type="entry name" value="FIP_classI"/>
</dbReference>
<evidence type="ECO:0000256" key="15">
    <source>
        <dbReference type="SAM" id="MobiDB-lite"/>
    </source>
</evidence>
<dbReference type="GO" id="GO:0045055">
    <property type="term" value="P:regulated exocytosis"/>
    <property type="evidence" value="ECO:0007669"/>
    <property type="project" value="TreeGrafter"/>
</dbReference>
<evidence type="ECO:0000256" key="14">
    <source>
        <dbReference type="PROSITE-ProRule" id="PRU00469"/>
    </source>
</evidence>
<feature type="compositionally biased region" description="Basic and acidic residues" evidence="15">
    <location>
        <begin position="212"/>
        <end position="224"/>
    </location>
</feature>
<feature type="region of interest" description="Disordered" evidence="15">
    <location>
        <begin position="1078"/>
        <end position="1151"/>
    </location>
</feature>
<proteinExistence type="inferred from homology"/>
<keyword evidence="7" id="KW-0805">Transcription regulation</keyword>
<dbReference type="PROSITE" id="PS51134">
    <property type="entry name" value="ZF_TFIIB"/>
    <property type="match status" value="1"/>
</dbReference>
<feature type="region of interest" description="Disordered" evidence="15">
    <location>
        <begin position="726"/>
        <end position="749"/>
    </location>
</feature>
<keyword evidence="8" id="KW-0010">Activator</keyword>
<dbReference type="CDD" id="cd20555">
    <property type="entry name" value="CYCLIN_BRF2"/>
    <property type="match status" value="1"/>
</dbReference>
<feature type="compositionally biased region" description="Polar residues" evidence="15">
    <location>
        <begin position="727"/>
        <end position="748"/>
    </location>
</feature>
<feature type="compositionally biased region" description="Low complexity" evidence="15">
    <location>
        <begin position="263"/>
        <end position="276"/>
    </location>
</feature>
<evidence type="ECO:0000256" key="6">
    <source>
        <dbReference type="ARBA" id="ARBA00022833"/>
    </source>
</evidence>
<keyword evidence="9" id="KW-0804">Transcription</keyword>
<evidence type="ECO:0000256" key="10">
    <source>
        <dbReference type="ARBA" id="ARBA00023242"/>
    </source>
</evidence>
<name>M7C0R7_CHEMY</name>
<evidence type="ECO:0000256" key="7">
    <source>
        <dbReference type="ARBA" id="ARBA00023015"/>
    </source>
</evidence>
<feature type="compositionally biased region" description="Basic and acidic residues" evidence="15">
    <location>
        <begin position="344"/>
        <end position="372"/>
    </location>
</feature>
<keyword evidence="6" id="KW-0862">Zinc</keyword>
<dbReference type="SUPFAM" id="SSF57783">
    <property type="entry name" value="Zinc beta-ribbon"/>
    <property type="match status" value="1"/>
</dbReference>
<feature type="compositionally biased region" description="Polar residues" evidence="15">
    <location>
        <begin position="1165"/>
        <end position="1178"/>
    </location>
</feature>
<feature type="compositionally biased region" description="Basic and acidic residues" evidence="15">
    <location>
        <begin position="1082"/>
        <end position="1103"/>
    </location>
</feature>
<comment type="function">
    <text evidence="13">General activator of RNA polymerase III transcription. Factor exclusively required for RNA polymerase III transcription of genes with promoter elements upstream of the initiation sites. Contributes to the regulation of gene expression; functions as activator in the absence of oxidative stress. Down-regulates expression of target genes in response to oxidative stress. Overexpression protects cells against apoptosis in response to oxidative stress.</text>
</comment>
<feature type="compositionally biased region" description="Polar residues" evidence="15">
    <location>
        <begin position="373"/>
        <end position="383"/>
    </location>
</feature>
<accession>M7C0R7</accession>
<feature type="compositionally biased region" description="Polar residues" evidence="15">
    <location>
        <begin position="454"/>
        <end position="472"/>
    </location>
</feature>
<dbReference type="GO" id="GO:0008270">
    <property type="term" value="F:zinc ion binding"/>
    <property type="evidence" value="ECO:0007669"/>
    <property type="project" value="UniProtKB-KW"/>
</dbReference>
<evidence type="ECO:0000256" key="2">
    <source>
        <dbReference type="ARBA" id="ARBA00010857"/>
    </source>
</evidence>
<feature type="non-terminal residue" evidence="17">
    <location>
        <position position="1"/>
    </location>
</feature>
<evidence type="ECO:0000256" key="5">
    <source>
        <dbReference type="ARBA" id="ARBA00022771"/>
    </source>
</evidence>
<dbReference type="PANTHER" id="PTHR15746">
    <property type="entry name" value="RAB11-RELATED"/>
    <property type="match status" value="1"/>
</dbReference>
<dbReference type="PANTHER" id="PTHR15746:SF22">
    <property type="entry name" value="RAB11 FAMILY-INTERACTING PROTEIN 1"/>
    <property type="match status" value="1"/>
</dbReference>
<keyword evidence="4" id="KW-0677">Repeat</keyword>
<keyword evidence="10" id="KW-0539">Nucleus</keyword>
<feature type="compositionally biased region" description="Low complexity" evidence="15">
    <location>
        <begin position="1104"/>
        <end position="1126"/>
    </location>
</feature>
<dbReference type="Gene3D" id="2.20.25.10">
    <property type="match status" value="1"/>
</dbReference>
<feature type="compositionally biased region" description="Low complexity" evidence="15">
    <location>
        <begin position="609"/>
        <end position="618"/>
    </location>
</feature>